<dbReference type="AlphaFoldDB" id="A0A8J8FJ76"/>
<evidence type="ECO:0000313" key="3">
    <source>
        <dbReference type="Proteomes" id="UP000598971"/>
    </source>
</evidence>
<feature type="transmembrane region" description="Helical" evidence="1">
    <location>
        <begin position="86"/>
        <end position="104"/>
    </location>
</feature>
<proteinExistence type="predicted"/>
<dbReference type="Proteomes" id="UP000598971">
    <property type="component" value="Unassembled WGS sequence"/>
</dbReference>
<feature type="transmembrane region" description="Helical" evidence="1">
    <location>
        <begin position="124"/>
        <end position="145"/>
    </location>
</feature>
<dbReference type="EMBL" id="WHPF01000014">
    <property type="protein sequence ID" value="NNV57314.1"/>
    <property type="molecule type" value="Genomic_DNA"/>
</dbReference>
<sequence length="241" mass="27805">MLVLYQWIFAHLMADFALQTRAMVQHKKRWMAKSWLLYLHCLLHGALVYLFSPDKTNWVIPVAVTVSHYAIDLWKLHRKESPVDFITDQLLHLSVLITLWILYYQPLPGWCIAQLNTILQNSRLWIILAGYMFIIFPLSFILGFATAKWRNQVEPDITRSVTSLSEAGKWIGIFERILVFTFVINNHMEAIGFLIAAKSILRFTDMKGNNIRKEAEYVLIGTLMSFTCSIITGLLINALSA</sequence>
<gene>
    <name evidence="2" type="ORF">GD597_17715</name>
</gene>
<feature type="transmembrane region" description="Helical" evidence="1">
    <location>
        <begin position="177"/>
        <end position="197"/>
    </location>
</feature>
<feature type="transmembrane region" description="Helical" evidence="1">
    <location>
        <begin position="217"/>
        <end position="239"/>
    </location>
</feature>
<reference evidence="2" key="1">
    <citation type="submission" date="2019-10" db="EMBL/GenBank/DDBJ databases">
        <title>Draft genome sequence of Panacibacter sp. KCS-6.</title>
        <authorList>
            <person name="Yim K.J."/>
        </authorList>
    </citation>
    <scope>NUCLEOTIDE SEQUENCE</scope>
    <source>
        <strain evidence="2">KCS-6</strain>
    </source>
</reference>
<feature type="transmembrane region" description="Helical" evidence="1">
    <location>
        <begin position="35"/>
        <end position="52"/>
    </location>
</feature>
<organism evidence="2 3">
    <name type="scientific">Limnovirga soli</name>
    <dbReference type="NCBI Taxonomy" id="2656915"/>
    <lineage>
        <taxon>Bacteria</taxon>
        <taxon>Pseudomonadati</taxon>
        <taxon>Bacteroidota</taxon>
        <taxon>Chitinophagia</taxon>
        <taxon>Chitinophagales</taxon>
        <taxon>Chitinophagaceae</taxon>
        <taxon>Limnovirga</taxon>
    </lineage>
</organism>
<protein>
    <submittedName>
        <fullName evidence="2">DUF3307 domain-containing protein</fullName>
    </submittedName>
</protein>
<keyword evidence="1" id="KW-1133">Transmembrane helix</keyword>
<evidence type="ECO:0000256" key="1">
    <source>
        <dbReference type="SAM" id="Phobius"/>
    </source>
</evidence>
<keyword evidence="1" id="KW-0812">Transmembrane</keyword>
<dbReference type="InterPro" id="IPR021737">
    <property type="entry name" value="Phage_phiKZ_Orf197"/>
</dbReference>
<name>A0A8J8FJ76_9BACT</name>
<accession>A0A8J8FJ76</accession>
<keyword evidence="1" id="KW-0472">Membrane</keyword>
<comment type="caution">
    <text evidence="2">The sequence shown here is derived from an EMBL/GenBank/DDBJ whole genome shotgun (WGS) entry which is preliminary data.</text>
</comment>
<keyword evidence="3" id="KW-1185">Reference proteome</keyword>
<dbReference type="Pfam" id="PF11750">
    <property type="entry name" value="DUF3307"/>
    <property type="match status" value="1"/>
</dbReference>
<evidence type="ECO:0000313" key="2">
    <source>
        <dbReference type="EMBL" id="NNV57314.1"/>
    </source>
</evidence>
<dbReference type="RefSeq" id="WP_171609262.1">
    <property type="nucleotide sequence ID" value="NZ_WHPF01000014.1"/>
</dbReference>